<dbReference type="PANTHER" id="PTHR11012">
    <property type="entry name" value="PROTEIN KINASE-LIKE DOMAIN-CONTAINING"/>
    <property type="match status" value="1"/>
</dbReference>
<dbReference type="Proteomes" id="UP001158067">
    <property type="component" value="Unassembled WGS sequence"/>
</dbReference>
<dbReference type="Gene3D" id="3.90.1200.10">
    <property type="match status" value="1"/>
</dbReference>
<dbReference type="GO" id="GO:0016301">
    <property type="term" value="F:kinase activity"/>
    <property type="evidence" value="ECO:0007669"/>
    <property type="project" value="UniProtKB-KW"/>
</dbReference>
<name>A0ABY1QAQ7_9BACT</name>
<keyword evidence="1" id="KW-0808">Transferase</keyword>
<sequence>MDLFSDVRQWLLETLSAKNVTDVCNLQTLWSGYGAILRVGLEGGPASSVIVKQVSPPTQSDHPRGWNTDRSHERKLRSYEVESNWYANLSNRCDVDCRVAKCLAVGEVAGGRVIVLEDLDASGFSIRHHRLDADGVASGLRWLAAFHAQFLGTNPDGLWPVGTYWHLDTRPDEWATMREGKLKRFASQIDQRLREARFQTLVHGDAKVANFCFSDEAGASPAAVDFQYVGGGCGMKDVAYFLGSCLDETQCERDESSHLGIYFDALRKGLANKEVDTRLLEAEWRELYPFAWADFVRFLEGWCPGHAKLHRYSRRMVDAVLGQIPDDAL</sequence>
<dbReference type="InterPro" id="IPR011009">
    <property type="entry name" value="Kinase-like_dom_sf"/>
</dbReference>
<keyword evidence="1" id="KW-0418">Kinase</keyword>
<dbReference type="SUPFAM" id="SSF56112">
    <property type="entry name" value="Protein kinase-like (PK-like)"/>
    <property type="match status" value="1"/>
</dbReference>
<comment type="caution">
    <text evidence="1">The sequence shown here is derived from an EMBL/GenBank/DDBJ whole genome shotgun (WGS) entry which is preliminary data.</text>
</comment>
<evidence type="ECO:0000313" key="1">
    <source>
        <dbReference type="EMBL" id="SMP65834.1"/>
    </source>
</evidence>
<proteinExistence type="predicted"/>
<evidence type="ECO:0000313" key="2">
    <source>
        <dbReference type="Proteomes" id="UP001158067"/>
    </source>
</evidence>
<dbReference type="RefSeq" id="WP_283433725.1">
    <property type="nucleotide sequence ID" value="NZ_FXUG01000009.1"/>
</dbReference>
<keyword evidence="2" id="KW-1185">Reference proteome</keyword>
<protein>
    <submittedName>
        <fullName evidence="1">Ecdysteroid kinase</fullName>
    </submittedName>
</protein>
<dbReference type="EMBL" id="FXUG01000009">
    <property type="protein sequence ID" value="SMP65834.1"/>
    <property type="molecule type" value="Genomic_DNA"/>
</dbReference>
<dbReference type="PANTHER" id="PTHR11012:SF30">
    <property type="entry name" value="PROTEIN KINASE-LIKE DOMAIN-CONTAINING"/>
    <property type="match status" value="1"/>
</dbReference>
<dbReference type="Pfam" id="PF02958">
    <property type="entry name" value="EcKL"/>
    <property type="match status" value="1"/>
</dbReference>
<organism evidence="1 2">
    <name type="scientific">Neorhodopirellula lusitana</name>
    <dbReference type="NCBI Taxonomy" id="445327"/>
    <lineage>
        <taxon>Bacteria</taxon>
        <taxon>Pseudomonadati</taxon>
        <taxon>Planctomycetota</taxon>
        <taxon>Planctomycetia</taxon>
        <taxon>Pirellulales</taxon>
        <taxon>Pirellulaceae</taxon>
        <taxon>Neorhodopirellula</taxon>
    </lineage>
</organism>
<accession>A0ABY1QAQ7</accession>
<reference evidence="1 2" key="1">
    <citation type="submission" date="2017-05" db="EMBL/GenBank/DDBJ databases">
        <authorList>
            <person name="Varghese N."/>
            <person name="Submissions S."/>
        </authorList>
    </citation>
    <scope>NUCLEOTIDE SEQUENCE [LARGE SCALE GENOMIC DNA]</scope>
    <source>
        <strain evidence="1 2">DSM 25457</strain>
    </source>
</reference>
<gene>
    <name evidence="1" type="ORF">SAMN06265222_109146</name>
</gene>
<dbReference type="InterPro" id="IPR004119">
    <property type="entry name" value="EcKL"/>
</dbReference>